<dbReference type="Proteomes" id="UP000001861">
    <property type="component" value="Unassembled WGS sequence"/>
</dbReference>
<protein>
    <recommendedName>
        <fullName evidence="4">F-box domain-containing protein</fullName>
    </recommendedName>
</protein>
<dbReference type="eggNOG" id="ENOG502SSUB">
    <property type="taxonomic scope" value="Eukaryota"/>
</dbReference>
<dbReference type="InParanoid" id="A8PI55"/>
<dbReference type="OrthoDB" id="3270296at2759"/>
<evidence type="ECO:0000256" key="1">
    <source>
        <dbReference type="SAM" id="MobiDB-lite"/>
    </source>
</evidence>
<feature type="compositionally biased region" description="Polar residues" evidence="1">
    <location>
        <begin position="16"/>
        <end position="61"/>
    </location>
</feature>
<feature type="region of interest" description="Disordered" evidence="1">
    <location>
        <begin position="643"/>
        <end position="682"/>
    </location>
</feature>
<feature type="compositionally biased region" description="Low complexity" evidence="1">
    <location>
        <begin position="643"/>
        <end position="664"/>
    </location>
</feature>
<evidence type="ECO:0000313" key="2">
    <source>
        <dbReference type="EMBL" id="EAU80295.1"/>
    </source>
</evidence>
<name>A8PI55_COPC7</name>
<dbReference type="KEGG" id="cci:CC1G_13250"/>
<feature type="compositionally biased region" description="Polar residues" evidence="1">
    <location>
        <begin position="669"/>
        <end position="682"/>
    </location>
</feature>
<dbReference type="Gene3D" id="3.80.10.10">
    <property type="entry name" value="Ribonuclease Inhibitor"/>
    <property type="match status" value="1"/>
</dbReference>
<dbReference type="VEuPathDB" id="FungiDB:CC1G_13250"/>
<evidence type="ECO:0000313" key="3">
    <source>
        <dbReference type="Proteomes" id="UP000001861"/>
    </source>
</evidence>
<evidence type="ECO:0008006" key="4">
    <source>
        <dbReference type="Google" id="ProtNLM"/>
    </source>
</evidence>
<dbReference type="EMBL" id="AACS02000023">
    <property type="protein sequence ID" value="EAU80295.1"/>
    <property type="molecule type" value="Genomic_DNA"/>
</dbReference>
<comment type="caution">
    <text evidence="2">The sequence shown here is derived from an EMBL/GenBank/DDBJ whole genome shotgun (WGS) entry which is preliminary data.</text>
</comment>
<dbReference type="AlphaFoldDB" id="A8PI55"/>
<keyword evidence="3" id="KW-1185">Reference proteome</keyword>
<reference evidence="2 3" key="1">
    <citation type="journal article" date="2010" name="Proc. Natl. Acad. Sci. U.S.A.">
        <title>Insights into evolution of multicellular fungi from the assembled chromosomes of the mushroom Coprinopsis cinerea (Coprinus cinereus).</title>
        <authorList>
            <person name="Stajich J.E."/>
            <person name="Wilke S.K."/>
            <person name="Ahren D."/>
            <person name="Au C.H."/>
            <person name="Birren B.W."/>
            <person name="Borodovsky M."/>
            <person name="Burns C."/>
            <person name="Canback B."/>
            <person name="Casselton L.A."/>
            <person name="Cheng C.K."/>
            <person name="Deng J."/>
            <person name="Dietrich F.S."/>
            <person name="Fargo D.C."/>
            <person name="Farman M.L."/>
            <person name="Gathman A.C."/>
            <person name="Goldberg J."/>
            <person name="Guigo R."/>
            <person name="Hoegger P.J."/>
            <person name="Hooker J.B."/>
            <person name="Huggins A."/>
            <person name="James T.Y."/>
            <person name="Kamada T."/>
            <person name="Kilaru S."/>
            <person name="Kodira C."/>
            <person name="Kues U."/>
            <person name="Kupfer D."/>
            <person name="Kwan H.S."/>
            <person name="Lomsadze A."/>
            <person name="Li W."/>
            <person name="Lilly W.W."/>
            <person name="Ma L.J."/>
            <person name="Mackey A.J."/>
            <person name="Manning G."/>
            <person name="Martin F."/>
            <person name="Muraguchi H."/>
            <person name="Natvig D.O."/>
            <person name="Palmerini H."/>
            <person name="Ramesh M.A."/>
            <person name="Rehmeyer C.J."/>
            <person name="Roe B.A."/>
            <person name="Shenoy N."/>
            <person name="Stanke M."/>
            <person name="Ter-Hovhannisyan V."/>
            <person name="Tunlid A."/>
            <person name="Velagapudi R."/>
            <person name="Vision T.J."/>
            <person name="Zeng Q."/>
            <person name="Zolan M.E."/>
            <person name="Pukkila P.J."/>
        </authorList>
    </citation>
    <scope>NUCLEOTIDE SEQUENCE [LARGE SCALE GENOMIC DNA]</scope>
    <source>
        <strain evidence="3">Okayama-7 / 130 / ATCC MYA-4618 / FGSC 9003</strain>
    </source>
</reference>
<dbReference type="GeneID" id="6018227"/>
<dbReference type="OMA" id="WKCAKLR"/>
<gene>
    <name evidence="2" type="ORF">CC1G_13250</name>
</gene>
<accession>A8PI55</accession>
<sequence length="777" mass="85290">MPHPAPSGRSFKPSKSRNSTPSSHVASSKSGLNTPIRTSNRAPGTLQPRSRNAVNTNLNSYKRTDPTGALNALVKLVSSLSTKIGGCQYKFTAAEHSLSLHLLSIVEPYVYQGARALSMATNSSAADRTVISGFAFQPTEILDAIIYFVDSKKDLLNIGLCCKRLHDIVFPRHFDYRVVKCKVSSISVWNHLSIHRSLARNVRRLEIIDERAKVSLPRLVNPDSSSTLSSKNAVVLPRGINLRDTDLDSTDDEVRHRGIHGKQEKYLLAALQRMTGLKEFKWGCNHSPISMTRIWETLMERTGCTLERMEVCNNLVFTASGTNEETSDDSSEEEAGHGKRVVRANLTALKTATFTSARHTYGAGKLPHLTRIAGVLERCPNLESLTIDYTRPAGPTPSGFLFHPKVDHLFNIGGENTHWNHLTNLRLGGIWSTNQTAISQFLSSHPTIEALNLIDLRGLTRIDLPINSLPRLREVEASREVINCILDSPCFASSTDLHLDGFGEEVLRPLEVVKGFNLSGSHHVPSSNRSPDQLFLSNLKRHSSTIKRVELGGWHDMDDLRKLAKSVPGITYLDLGKRLGVGNAQRAGAVAPVTNMEEWLEVLVDLPELRALHGVKFFYEVSALNGASGPVLAAGTTSVSPISAPTSSSLASHSHSYDSSISTTDHQHLASSSKSPTAHSQTQLTLAQMSLMDRSRMKKNDWMASMLVWRCPKLRRVDHWETSDGSGSGKIIILTRTRASANGSGGVPLDVAGVTEGETMIKEGAMVKWEVRRVRAL</sequence>
<organism evidence="2 3">
    <name type="scientific">Coprinopsis cinerea (strain Okayama-7 / 130 / ATCC MYA-4618 / FGSC 9003)</name>
    <name type="common">Inky cap fungus</name>
    <name type="synonym">Hormographiella aspergillata</name>
    <dbReference type="NCBI Taxonomy" id="240176"/>
    <lineage>
        <taxon>Eukaryota</taxon>
        <taxon>Fungi</taxon>
        <taxon>Dikarya</taxon>
        <taxon>Basidiomycota</taxon>
        <taxon>Agaricomycotina</taxon>
        <taxon>Agaricomycetes</taxon>
        <taxon>Agaricomycetidae</taxon>
        <taxon>Agaricales</taxon>
        <taxon>Agaricineae</taxon>
        <taxon>Psathyrellaceae</taxon>
        <taxon>Coprinopsis</taxon>
    </lineage>
</organism>
<dbReference type="RefSeq" id="XP_001841518.1">
    <property type="nucleotide sequence ID" value="XM_001841466.2"/>
</dbReference>
<dbReference type="SUPFAM" id="SSF52047">
    <property type="entry name" value="RNI-like"/>
    <property type="match status" value="1"/>
</dbReference>
<dbReference type="InterPro" id="IPR032675">
    <property type="entry name" value="LRR_dom_sf"/>
</dbReference>
<proteinExistence type="predicted"/>
<feature type="region of interest" description="Disordered" evidence="1">
    <location>
        <begin position="1"/>
        <end position="61"/>
    </location>
</feature>